<dbReference type="InterPro" id="IPR043131">
    <property type="entry name" value="BCAT-like_N"/>
</dbReference>
<comment type="pathway">
    <text evidence="3">Amino-acid biosynthesis; L-isoleucine biosynthesis; L-isoleucine from 2-oxobutanoate: step 4/4.</text>
</comment>
<evidence type="ECO:0000256" key="19">
    <source>
        <dbReference type="RuleBase" id="RU004106"/>
    </source>
</evidence>
<dbReference type="GO" id="GO:0005829">
    <property type="term" value="C:cytosol"/>
    <property type="evidence" value="ECO:0007669"/>
    <property type="project" value="TreeGrafter"/>
</dbReference>
<evidence type="ECO:0000256" key="5">
    <source>
        <dbReference type="ARBA" id="ARBA00005072"/>
    </source>
</evidence>
<evidence type="ECO:0000256" key="14">
    <source>
        <dbReference type="ARBA" id="ARBA00049229"/>
    </source>
</evidence>
<evidence type="ECO:0000256" key="18">
    <source>
        <dbReference type="ARBA" id="ARBA00080135"/>
    </source>
</evidence>
<evidence type="ECO:0000256" key="7">
    <source>
        <dbReference type="ARBA" id="ARBA00013053"/>
    </source>
</evidence>
<dbReference type="Gene3D" id="3.30.470.10">
    <property type="match status" value="1"/>
</dbReference>
<comment type="catalytic activity">
    <reaction evidence="13">
        <text>L-isoleucine + 2-oxoglutarate = (S)-3-methyl-2-oxopentanoate + L-glutamate</text>
        <dbReference type="Rhea" id="RHEA:24801"/>
        <dbReference type="ChEBI" id="CHEBI:16810"/>
        <dbReference type="ChEBI" id="CHEBI:29985"/>
        <dbReference type="ChEBI" id="CHEBI:35146"/>
        <dbReference type="ChEBI" id="CHEBI:58045"/>
        <dbReference type="EC" id="2.6.1.42"/>
    </reaction>
</comment>
<dbReference type="FunFam" id="3.20.10.10:FF:000002">
    <property type="entry name" value="D-alanine aminotransferase"/>
    <property type="match status" value="1"/>
</dbReference>
<dbReference type="InterPro" id="IPR018300">
    <property type="entry name" value="Aminotrans_IV_CS"/>
</dbReference>
<dbReference type="AlphaFoldDB" id="A0AA48I6I0"/>
<keyword evidence="22" id="KW-1185">Reference proteome</keyword>
<evidence type="ECO:0000256" key="6">
    <source>
        <dbReference type="ARBA" id="ARBA00009320"/>
    </source>
</evidence>
<comment type="catalytic activity">
    <reaction evidence="14">
        <text>L-leucine + 2-oxoglutarate = 4-methyl-2-oxopentanoate + L-glutamate</text>
        <dbReference type="Rhea" id="RHEA:18321"/>
        <dbReference type="ChEBI" id="CHEBI:16810"/>
        <dbReference type="ChEBI" id="CHEBI:17865"/>
        <dbReference type="ChEBI" id="CHEBI:29985"/>
        <dbReference type="ChEBI" id="CHEBI:57427"/>
        <dbReference type="EC" id="2.6.1.42"/>
    </reaction>
</comment>
<dbReference type="EC" id="4.1.3.38" evidence="11"/>
<dbReference type="Proteomes" id="UP001333710">
    <property type="component" value="Chromosome"/>
</dbReference>
<protein>
    <recommendedName>
        <fullName evidence="17">Aminodeoxychorismate lyase</fullName>
        <ecNumber evidence="7">2.6.1.42</ecNumber>
        <ecNumber evidence="11">4.1.3.38</ecNumber>
    </recommendedName>
    <alternativeName>
        <fullName evidence="18">4-amino-4-deoxychorismate lyase</fullName>
    </alternativeName>
</protein>
<organism evidence="21 22">
    <name type="scientific">Planctobacterium marinum</name>
    <dbReference type="NCBI Taxonomy" id="1631968"/>
    <lineage>
        <taxon>Bacteria</taxon>
        <taxon>Pseudomonadati</taxon>
        <taxon>Pseudomonadota</taxon>
        <taxon>Gammaproteobacteria</taxon>
        <taxon>Alteromonadales</taxon>
        <taxon>Alteromonadaceae</taxon>
        <taxon>Planctobacterium</taxon>
    </lineage>
</organism>
<evidence type="ECO:0000256" key="20">
    <source>
        <dbReference type="RuleBase" id="RU004516"/>
    </source>
</evidence>
<dbReference type="PROSITE" id="PS00770">
    <property type="entry name" value="AA_TRANSFER_CLASS_4"/>
    <property type="match status" value="1"/>
</dbReference>
<reference evidence="21" key="1">
    <citation type="submission" date="2023-01" db="EMBL/GenBank/DDBJ databases">
        <title>Complete genome sequence of Planctobacterium marinum strain Dej080120_11.</title>
        <authorList>
            <person name="Ueki S."/>
            <person name="Maruyama F."/>
        </authorList>
    </citation>
    <scope>NUCLEOTIDE SEQUENCE</scope>
    <source>
        <strain evidence="21">Dej080120_11</strain>
    </source>
</reference>
<evidence type="ECO:0000256" key="2">
    <source>
        <dbReference type="ARBA" id="ARBA00003109"/>
    </source>
</evidence>
<evidence type="ECO:0000256" key="13">
    <source>
        <dbReference type="ARBA" id="ARBA00048798"/>
    </source>
</evidence>
<comment type="cofactor">
    <cofactor evidence="1 20">
        <name>pyridoxal 5'-phosphate</name>
        <dbReference type="ChEBI" id="CHEBI:597326"/>
    </cofactor>
</comment>
<evidence type="ECO:0000256" key="16">
    <source>
        <dbReference type="ARBA" id="ARBA00054027"/>
    </source>
</evidence>
<evidence type="ECO:0000256" key="10">
    <source>
        <dbReference type="ARBA" id="ARBA00035633"/>
    </source>
</evidence>
<evidence type="ECO:0000256" key="8">
    <source>
        <dbReference type="ARBA" id="ARBA00022898"/>
    </source>
</evidence>
<dbReference type="GO" id="GO:0008696">
    <property type="term" value="F:4-amino-4-deoxychorismate lyase activity"/>
    <property type="evidence" value="ECO:0007669"/>
    <property type="project" value="UniProtKB-EC"/>
</dbReference>
<evidence type="ECO:0000256" key="3">
    <source>
        <dbReference type="ARBA" id="ARBA00004824"/>
    </source>
</evidence>
<comment type="similarity">
    <text evidence="6 19">Belongs to the class-IV pyridoxal-phosphate-dependent aminotransferase family.</text>
</comment>
<dbReference type="InterPro" id="IPR043132">
    <property type="entry name" value="BCAT-like_C"/>
</dbReference>
<keyword evidence="8 20" id="KW-0663">Pyridoxal phosphate</keyword>
<evidence type="ECO:0000256" key="11">
    <source>
        <dbReference type="ARBA" id="ARBA00035676"/>
    </source>
</evidence>
<proteinExistence type="inferred from homology"/>
<dbReference type="SUPFAM" id="SSF56752">
    <property type="entry name" value="D-aminoacid aminotransferase-like PLP-dependent enzymes"/>
    <property type="match status" value="1"/>
</dbReference>
<dbReference type="GO" id="GO:0046656">
    <property type="term" value="P:folic acid biosynthetic process"/>
    <property type="evidence" value="ECO:0007669"/>
    <property type="project" value="UniProtKB-KW"/>
</dbReference>
<dbReference type="PANTHER" id="PTHR42743">
    <property type="entry name" value="AMINO-ACID AMINOTRANSFERASE"/>
    <property type="match status" value="1"/>
</dbReference>
<dbReference type="EC" id="2.6.1.42" evidence="7"/>
<gene>
    <name evidence="21" type="ORF">MACH26_23460</name>
</gene>
<comment type="function">
    <text evidence="16">Involved in the biosynthesis of p-aminobenzoate (PABA), a precursor of tetrahydrofolate. Converts 4-amino-4-deoxychorismate into 4-aminobenzoate (PABA) and pyruvate.</text>
</comment>
<comment type="pathway">
    <text evidence="10">Cofactor biosynthesis; tetrahydrofolate biosynthesis; 4-aminobenzoate from chorismate: step 2/2.</text>
</comment>
<accession>A0AA48I6I0</accession>
<dbReference type="Pfam" id="PF01063">
    <property type="entry name" value="Aminotran_4"/>
    <property type="match status" value="1"/>
</dbReference>
<comment type="function">
    <text evidence="2">Acts on leucine, isoleucine and valine.</text>
</comment>
<sequence length="296" mass="33994">MISTHRLEKHTLNTVFLNGTFMPLEEARISPLDRGFLFGEGLYEVLPCYGNRMIAWQWHKERLTQGLQALDIKLQYDWQQLQDFCQQLTQYNPEPDQGIYIHITRGAEEKRFHGWHNNAEPTIFMMTFPIPTLTEPDFDQCKPLRLGLEQDLRWRNCHIKSTSLLGNVLHFQSAQQEGLNEVLLLGDDGTITEASTSNVFICKDNEVHTPPLSSALLPGITRRIIMDILDRHSALTLQESVITQDMLFTADEVWLTSSTKGVVPVVEVAGKTIADGKPGKHWLDTARLYFQHRFDY</sequence>
<dbReference type="EMBL" id="AP027272">
    <property type="protein sequence ID" value="BDX06825.1"/>
    <property type="molecule type" value="Genomic_DNA"/>
</dbReference>
<dbReference type="KEGG" id="pmaw:MACH26_23460"/>
<dbReference type="InterPro" id="IPR036038">
    <property type="entry name" value="Aminotransferase-like"/>
</dbReference>
<comment type="pathway">
    <text evidence="4">Amino-acid biosynthesis; L-valine biosynthesis; L-valine from pyruvate: step 4/4.</text>
</comment>
<evidence type="ECO:0000313" key="21">
    <source>
        <dbReference type="EMBL" id="BDX06825.1"/>
    </source>
</evidence>
<evidence type="ECO:0000256" key="9">
    <source>
        <dbReference type="ARBA" id="ARBA00022909"/>
    </source>
</evidence>
<evidence type="ECO:0000256" key="17">
    <source>
        <dbReference type="ARBA" id="ARBA00069174"/>
    </source>
</evidence>
<dbReference type="InterPro" id="IPR050571">
    <property type="entry name" value="Class-IV_PLP-Dep_Aminotrnsfr"/>
</dbReference>
<dbReference type="GO" id="GO:0004084">
    <property type="term" value="F:branched-chain-amino-acid transaminase activity"/>
    <property type="evidence" value="ECO:0007669"/>
    <property type="project" value="UniProtKB-EC"/>
</dbReference>
<comment type="catalytic activity">
    <reaction evidence="15">
        <text>4-amino-4-deoxychorismate = 4-aminobenzoate + pyruvate + H(+)</text>
        <dbReference type="Rhea" id="RHEA:16201"/>
        <dbReference type="ChEBI" id="CHEBI:15361"/>
        <dbReference type="ChEBI" id="CHEBI:15378"/>
        <dbReference type="ChEBI" id="CHEBI:17836"/>
        <dbReference type="ChEBI" id="CHEBI:58406"/>
        <dbReference type="EC" id="4.1.3.38"/>
    </reaction>
</comment>
<keyword evidence="9" id="KW-0289">Folate biosynthesis</keyword>
<dbReference type="InterPro" id="IPR001544">
    <property type="entry name" value="Aminotrans_IV"/>
</dbReference>
<evidence type="ECO:0000256" key="4">
    <source>
        <dbReference type="ARBA" id="ARBA00004931"/>
    </source>
</evidence>
<evidence type="ECO:0000256" key="15">
    <source>
        <dbReference type="ARBA" id="ARBA00049529"/>
    </source>
</evidence>
<dbReference type="GO" id="GO:0008652">
    <property type="term" value="P:amino acid biosynthetic process"/>
    <property type="evidence" value="ECO:0007669"/>
    <property type="project" value="UniProtKB-ARBA"/>
</dbReference>
<evidence type="ECO:0000256" key="12">
    <source>
        <dbReference type="ARBA" id="ARBA00048212"/>
    </source>
</evidence>
<evidence type="ECO:0000256" key="1">
    <source>
        <dbReference type="ARBA" id="ARBA00001933"/>
    </source>
</evidence>
<name>A0AA48I6I0_9ALTE</name>
<evidence type="ECO:0000313" key="22">
    <source>
        <dbReference type="Proteomes" id="UP001333710"/>
    </source>
</evidence>
<dbReference type="Gene3D" id="3.20.10.10">
    <property type="entry name" value="D-amino Acid Aminotransferase, subunit A, domain 2"/>
    <property type="match status" value="1"/>
</dbReference>
<comment type="catalytic activity">
    <reaction evidence="12">
        <text>L-valine + 2-oxoglutarate = 3-methyl-2-oxobutanoate + L-glutamate</text>
        <dbReference type="Rhea" id="RHEA:24813"/>
        <dbReference type="ChEBI" id="CHEBI:11851"/>
        <dbReference type="ChEBI" id="CHEBI:16810"/>
        <dbReference type="ChEBI" id="CHEBI:29985"/>
        <dbReference type="ChEBI" id="CHEBI:57762"/>
        <dbReference type="EC" id="2.6.1.42"/>
    </reaction>
</comment>
<dbReference type="PANTHER" id="PTHR42743:SF11">
    <property type="entry name" value="AMINODEOXYCHORISMATE LYASE"/>
    <property type="match status" value="1"/>
</dbReference>
<comment type="pathway">
    <text evidence="5">Amino-acid biosynthesis; L-leucine biosynthesis; L-leucine from 3-methyl-2-oxobutanoate: step 4/4.</text>
</comment>